<dbReference type="GO" id="GO:0009055">
    <property type="term" value="F:electron transfer activity"/>
    <property type="evidence" value="ECO:0007669"/>
    <property type="project" value="UniProtKB-UniRule"/>
</dbReference>
<feature type="transmembrane region" description="Helical" evidence="18">
    <location>
        <begin position="453"/>
        <end position="473"/>
    </location>
</feature>
<evidence type="ECO:0000256" key="12">
    <source>
        <dbReference type="ARBA" id="ARBA00023027"/>
    </source>
</evidence>
<feature type="chain" id="PRO_5010391549" description="Thiol:disulfide interchange protein DsbD" evidence="18">
    <location>
        <begin position="21"/>
        <end position="629"/>
    </location>
</feature>
<evidence type="ECO:0000259" key="19">
    <source>
        <dbReference type="PROSITE" id="PS51352"/>
    </source>
</evidence>
<reference evidence="20 21" key="1">
    <citation type="journal article" date="2017" name="ISME J.">
        <title>An acid-tolerant ammonia-oxidizing ?-proteobacterium from soil.</title>
        <authorList>
            <person name="Hayatsu M."/>
            <person name="Tago K."/>
            <person name="Uchiyama I."/>
            <person name="Toyoda A."/>
            <person name="Wang Y."/>
            <person name="Shimomura Y."/>
            <person name="Okubo T."/>
            <person name="Kurisu F."/>
            <person name="Hirono Y."/>
            <person name="Nonaka K."/>
            <person name="Akiyama H."/>
            <person name="Itoh T."/>
            <person name="Takami H."/>
        </authorList>
    </citation>
    <scope>NUCLEOTIDE SEQUENCE [LARGE SCALE GENOMIC DNA]</scope>
    <source>
        <strain evidence="20 21">TAO100</strain>
    </source>
</reference>
<evidence type="ECO:0000256" key="15">
    <source>
        <dbReference type="ARBA" id="ARBA00023284"/>
    </source>
</evidence>
<feature type="signal peptide" evidence="18">
    <location>
        <begin position="1"/>
        <end position="20"/>
    </location>
</feature>
<sequence precursor="true">MKMRFLAFISILLVSLSATAGLLERLGLKDAEKPPLLKVDEAFIYKTVVTDSHTLMAQVDIVDGYYLYRDKFTFQIINASKTSILAVQLPPGKTTDDPFMGATEIYPGKTTVNIPITLNRQDTDPETVTLKASFQGCSAIHGICYPPATQEISLELPASSVNAGGDSSTAINPISTTEERADIALPAQDYIAQILFQDQSWLTLVAFFGFGLLLAFTPCVFPMIPILSGIIIGQGEITTQRSFILSLVYVLAMALTYTVAGIIAGLVGSNLQATFQHPAILIGASIIFVLLALSMFDLYQLQLPAYLQNRLFNLNQKQKGGTLLGTGLMGLFSALIVGPCVAPPLAGALIYIGETGNAFLGGAALFALSMGMGAPLLLIGTSAGKWLPRTGSWMQPVKYFFGVLLLAVAIWLLSRILPHPVIMLLWGALFLISAVYLGALEVIRPNTTGWGKLWKGVGLISLVYGILLIIGAASGSGTEWQPLQGLVATRSANNPITETLSFRSVKGLEGLQNALEQNKDRLIMLDFYADWCVDCKRMEATTFRDPNVISELSNIVLLQTDVTAYDDKDKALLNQFSLYGPPSILFFGLDGTELKGTRLIGITSPQEFLAHLQRVNTLLTKQALKGIPS</sequence>
<proteinExistence type="inferred from homology"/>
<evidence type="ECO:0000256" key="1">
    <source>
        <dbReference type="ARBA" id="ARBA00004429"/>
    </source>
</evidence>
<evidence type="ECO:0000313" key="20">
    <source>
        <dbReference type="EMBL" id="BAW79504.1"/>
    </source>
</evidence>
<comment type="function">
    <text evidence="18">Required to facilitate the formation of correct disulfide bonds in some periplasmic proteins and for the assembly of the periplasmic c-type cytochromes. Acts by transferring electrons from cytoplasmic thioredoxin to the periplasm. This transfer involves a cascade of disulfide bond formation and reduction steps.</text>
</comment>
<name>A0A1Q2SK57_9GAMM</name>
<keyword evidence="15 18" id="KW-0676">Redox-active center</keyword>
<gene>
    <name evidence="18" type="primary">dsbD</name>
    <name evidence="20" type="ORF">TAO_0134</name>
</gene>
<feature type="transmembrane region" description="Helical" evidence="18">
    <location>
        <begin position="322"/>
        <end position="352"/>
    </location>
</feature>
<organism evidence="20 21">
    <name type="scientific">Candidatus Nitrosoglobus terrae</name>
    <dbReference type="NCBI Taxonomy" id="1630141"/>
    <lineage>
        <taxon>Bacteria</taxon>
        <taxon>Pseudomonadati</taxon>
        <taxon>Pseudomonadota</taxon>
        <taxon>Gammaproteobacteria</taxon>
        <taxon>Chromatiales</taxon>
        <taxon>Chromatiaceae</taxon>
        <taxon>Candidatus Nitrosoglobus</taxon>
    </lineage>
</organism>
<evidence type="ECO:0000256" key="9">
    <source>
        <dbReference type="ARBA" id="ARBA00022982"/>
    </source>
</evidence>
<keyword evidence="6 18" id="KW-0812">Transmembrane</keyword>
<dbReference type="RefSeq" id="WP_231910518.1">
    <property type="nucleotide sequence ID" value="NZ_AP014836.1"/>
</dbReference>
<dbReference type="KEGG" id="ntt:TAO_0134"/>
<keyword evidence="14 18" id="KW-1015">Disulfide bond</keyword>
<evidence type="ECO:0000256" key="18">
    <source>
        <dbReference type="HAMAP-Rule" id="MF_00399"/>
    </source>
</evidence>
<evidence type="ECO:0000256" key="6">
    <source>
        <dbReference type="ARBA" id="ARBA00022692"/>
    </source>
</evidence>
<dbReference type="InterPro" id="IPR036249">
    <property type="entry name" value="Thioredoxin-like_sf"/>
</dbReference>
<dbReference type="Proteomes" id="UP000243679">
    <property type="component" value="Chromosome"/>
</dbReference>
<keyword evidence="8 18" id="KW-0201">Cytochrome c-type biogenesis</keyword>
<protein>
    <recommendedName>
        <fullName evidence="18">Thiol:disulfide interchange protein DsbD</fullName>
        <ecNumber evidence="18">1.8.1.8</ecNumber>
    </recommendedName>
    <alternativeName>
        <fullName evidence="18">Protein-disulfide reductase</fullName>
        <shortName evidence="18">Disulfide reductase</shortName>
    </alternativeName>
</protein>
<evidence type="ECO:0000256" key="7">
    <source>
        <dbReference type="ARBA" id="ARBA00022729"/>
    </source>
</evidence>
<evidence type="ECO:0000256" key="2">
    <source>
        <dbReference type="ARBA" id="ARBA00007241"/>
    </source>
</evidence>
<dbReference type="Pfam" id="PF11412">
    <property type="entry name" value="DsbD_N"/>
    <property type="match status" value="1"/>
</dbReference>
<dbReference type="InterPro" id="IPR028250">
    <property type="entry name" value="DsbDN"/>
</dbReference>
<keyword evidence="5 18" id="KW-0997">Cell inner membrane</keyword>
<keyword evidence="13 18" id="KW-0472">Membrane</keyword>
<comment type="subcellular location">
    <subcellularLocation>
        <location evidence="1 18">Cell inner membrane</location>
        <topology evidence="1 18">Multi-pass membrane protein</topology>
    </subcellularLocation>
</comment>
<feature type="transmembrane region" description="Helical" evidence="18">
    <location>
        <begin position="201"/>
        <end position="231"/>
    </location>
</feature>
<dbReference type="GO" id="GO:0047134">
    <property type="term" value="F:protein-disulfide reductase [NAD(P)H] activity"/>
    <property type="evidence" value="ECO:0007669"/>
    <property type="project" value="UniProtKB-UniRule"/>
</dbReference>
<feature type="transmembrane region" description="Helical" evidence="18">
    <location>
        <begin position="279"/>
        <end position="301"/>
    </location>
</feature>
<evidence type="ECO:0000256" key="16">
    <source>
        <dbReference type="ARBA" id="ARBA00047388"/>
    </source>
</evidence>
<dbReference type="Gene3D" id="3.40.30.10">
    <property type="entry name" value="Glutaredoxin"/>
    <property type="match status" value="1"/>
</dbReference>
<dbReference type="InterPro" id="IPR036929">
    <property type="entry name" value="DsbDN_sf"/>
</dbReference>
<comment type="similarity">
    <text evidence="2 18">Belongs to the thioredoxin family. DsbD subfamily.</text>
</comment>
<dbReference type="InterPro" id="IPR013766">
    <property type="entry name" value="Thioredoxin_domain"/>
</dbReference>
<keyword evidence="7 18" id="KW-0732">Signal</keyword>
<keyword evidence="9 18" id="KW-0249">Electron transport</keyword>
<feature type="transmembrane region" description="Helical" evidence="18">
    <location>
        <begin position="399"/>
        <end position="417"/>
    </location>
</feature>
<feature type="transmembrane region" description="Helical" evidence="18">
    <location>
        <begin position="243"/>
        <end position="267"/>
    </location>
</feature>
<dbReference type="AlphaFoldDB" id="A0A1Q2SK57"/>
<dbReference type="NCBIfam" id="NF001419">
    <property type="entry name" value="PRK00293.1"/>
    <property type="match status" value="1"/>
</dbReference>
<evidence type="ECO:0000256" key="8">
    <source>
        <dbReference type="ARBA" id="ARBA00022748"/>
    </source>
</evidence>
<evidence type="ECO:0000256" key="17">
    <source>
        <dbReference type="ARBA" id="ARBA00047804"/>
    </source>
</evidence>
<dbReference type="SUPFAM" id="SSF52833">
    <property type="entry name" value="Thioredoxin-like"/>
    <property type="match status" value="1"/>
</dbReference>
<dbReference type="Pfam" id="PF02683">
    <property type="entry name" value="DsbD_TM"/>
    <property type="match status" value="1"/>
</dbReference>
<dbReference type="Pfam" id="PF13899">
    <property type="entry name" value="Thioredoxin_7"/>
    <property type="match status" value="1"/>
</dbReference>
<feature type="transmembrane region" description="Helical" evidence="18">
    <location>
        <begin position="358"/>
        <end position="379"/>
    </location>
</feature>
<dbReference type="SUPFAM" id="SSF74863">
    <property type="entry name" value="Thiol:disulfide interchange protein DsbD, N-terminal domain (DsbD-alpha)"/>
    <property type="match status" value="1"/>
</dbReference>
<evidence type="ECO:0000256" key="13">
    <source>
        <dbReference type="ARBA" id="ARBA00023136"/>
    </source>
</evidence>
<dbReference type="CDD" id="cd02953">
    <property type="entry name" value="DsbDgamma"/>
    <property type="match status" value="1"/>
</dbReference>
<dbReference type="InterPro" id="IPR003834">
    <property type="entry name" value="Cyt_c_assmbl_TM_dom"/>
</dbReference>
<dbReference type="Gene3D" id="2.60.40.1250">
    <property type="entry name" value="Thiol:disulfide interchange protein DsbD, N-terminal domain"/>
    <property type="match status" value="1"/>
</dbReference>
<feature type="disulfide bond" description="Redox-active" evidence="18">
    <location>
        <begin position="532"/>
        <end position="535"/>
    </location>
</feature>
<keyword evidence="11 18" id="KW-0560">Oxidoreductase</keyword>
<dbReference type="GO" id="GO:0005886">
    <property type="term" value="C:plasma membrane"/>
    <property type="evidence" value="ECO:0007669"/>
    <property type="project" value="UniProtKB-SubCell"/>
</dbReference>
<dbReference type="GO" id="GO:0017004">
    <property type="term" value="P:cytochrome complex assembly"/>
    <property type="evidence" value="ECO:0007669"/>
    <property type="project" value="UniProtKB-UniRule"/>
</dbReference>
<dbReference type="GO" id="GO:0045454">
    <property type="term" value="P:cell redox homeostasis"/>
    <property type="evidence" value="ECO:0007669"/>
    <property type="project" value="TreeGrafter"/>
</dbReference>
<comment type="caution">
    <text evidence="18">Lacks conserved residue(s) required for the propagation of feature annotation.</text>
</comment>
<evidence type="ECO:0000256" key="11">
    <source>
        <dbReference type="ARBA" id="ARBA00023002"/>
    </source>
</evidence>
<evidence type="ECO:0000256" key="3">
    <source>
        <dbReference type="ARBA" id="ARBA00022448"/>
    </source>
</evidence>
<dbReference type="PANTHER" id="PTHR32234">
    <property type="entry name" value="THIOL:DISULFIDE INTERCHANGE PROTEIN DSBD"/>
    <property type="match status" value="1"/>
</dbReference>
<evidence type="ECO:0000256" key="10">
    <source>
        <dbReference type="ARBA" id="ARBA00022989"/>
    </source>
</evidence>
<accession>A0A1Q2SK57</accession>
<dbReference type="EC" id="1.8.1.8" evidence="18"/>
<evidence type="ECO:0000256" key="5">
    <source>
        <dbReference type="ARBA" id="ARBA00022519"/>
    </source>
</evidence>
<comment type="catalytic activity">
    <reaction evidence="16 18">
        <text>[protein]-dithiol + NAD(+) = [protein]-disulfide + NADH + H(+)</text>
        <dbReference type="Rhea" id="RHEA:18749"/>
        <dbReference type="Rhea" id="RHEA-COMP:10593"/>
        <dbReference type="Rhea" id="RHEA-COMP:10594"/>
        <dbReference type="ChEBI" id="CHEBI:15378"/>
        <dbReference type="ChEBI" id="CHEBI:29950"/>
        <dbReference type="ChEBI" id="CHEBI:50058"/>
        <dbReference type="ChEBI" id="CHEBI:57540"/>
        <dbReference type="ChEBI" id="CHEBI:57945"/>
        <dbReference type="EC" id="1.8.1.8"/>
    </reaction>
</comment>
<feature type="transmembrane region" description="Helical" evidence="18">
    <location>
        <begin position="423"/>
        <end position="441"/>
    </location>
</feature>
<feature type="domain" description="Thioredoxin" evidence="19">
    <location>
        <begin position="468"/>
        <end position="620"/>
    </location>
</feature>
<dbReference type="HAMAP" id="MF_00399">
    <property type="entry name" value="DbsD"/>
    <property type="match status" value="1"/>
</dbReference>
<dbReference type="InterPro" id="IPR022910">
    <property type="entry name" value="Thiol_diS_interchange_DbsD"/>
</dbReference>
<keyword evidence="12 18" id="KW-0520">NAD</keyword>
<comment type="catalytic activity">
    <reaction evidence="17 18">
        <text>[protein]-dithiol + NADP(+) = [protein]-disulfide + NADPH + H(+)</text>
        <dbReference type="Rhea" id="RHEA:18753"/>
        <dbReference type="Rhea" id="RHEA-COMP:10593"/>
        <dbReference type="Rhea" id="RHEA-COMP:10594"/>
        <dbReference type="ChEBI" id="CHEBI:15378"/>
        <dbReference type="ChEBI" id="CHEBI:29950"/>
        <dbReference type="ChEBI" id="CHEBI:50058"/>
        <dbReference type="ChEBI" id="CHEBI:57783"/>
        <dbReference type="ChEBI" id="CHEBI:58349"/>
        <dbReference type="EC" id="1.8.1.8"/>
    </reaction>
</comment>
<evidence type="ECO:0000313" key="21">
    <source>
        <dbReference type="Proteomes" id="UP000243679"/>
    </source>
</evidence>
<dbReference type="PANTHER" id="PTHR32234:SF0">
    <property type="entry name" value="THIOL:DISULFIDE INTERCHANGE PROTEIN DSBD"/>
    <property type="match status" value="1"/>
</dbReference>
<dbReference type="InterPro" id="IPR035671">
    <property type="entry name" value="DsbD_gamma"/>
</dbReference>
<keyword evidence="4 18" id="KW-1003">Cell membrane</keyword>
<dbReference type="PROSITE" id="PS51352">
    <property type="entry name" value="THIOREDOXIN_2"/>
    <property type="match status" value="1"/>
</dbReference>
<keyword evidence="10 18" id="KW-1133">Transmembrane helix</keyword>
<evidence type="ECO:0000256" key="4">
    <source>
        <dbReference type="ARBA" id="ARBA00022475"/>
    </source>
</evidence>
<keyword evidence="21" id="KW-1185">Reference proteome</keyword>
<dbReference type="EMBL" id="AP014836">
    <property type="protein sequence ID" value="BAW79504.1"/>
    <property type="molecule type" value="Genomic_DNA"/>
</dbReference>
<keyword evidence="3 18" id="KW-0813">Transport</keyword>
<evidence type="ECO:0000256" key="14">
    <source>
        <dbReference type="ARBA" id="ARBA00023157"/>
    </source>
</evidence>